<name>X1PBH4_9ZZZZ</name>
<dbReference type="EMBL" id="BARV01031628">
    <property type="protein sequence ID" value="GAI39806.1"/>
    <property type="molecule type" value="Genomic_DNA"/>
</dbReference>
<evidence type="ECO:0008006" key="2">
    <source>
        <dbReference type="Google" id="ProtNLM"/>
    </source>
</evidence>
<sequence length="188" mass="21773">GGYVDTDGDGIRNDSGTGKNLAFELLVSSDYTDEIKAISMIKEQLSDIGVEIAMVTMDESTYETYLFAPTDDLWDIGMLWATPGPKGDWIWEYARSYPEGEGWNSAYYNNPEFDEVLDKMLAEQDLMKRKEYLYQMQMILAEDLPYSYLWRVRTVDPVRTDKFEGWVVGMGGISSWFNPWTFYKIHLK</sequence>
<organism evidence="1">
    <name type="scientific">marine sediment metagenome</name>
    <dbReference type="NCBI Taxonomy" id="412755"/>
    <lineage>
        <taxon>unclassified sequences</taxon>
        <taxon>metagenomes</taxon>
        <taxon>ecological metagenomes</taxon>
    </lineage>
</organism>
<dbReference type="PANTHER" id="PTHR30290">
    <property type="entry name" value="PERIPLASMIC BINDING COMPONENT OF ABC TRANSPORTER"/>
    <property type="match status" value="1"/>
</dbReference>
<proteinExistence type="predicted"/>
<evidence type="ECO:0000313" key="1">
    <source>
        <dbReference type="EMBL" id="GAI39806.1"/>
    </source>
</evidence>
<dbReference type="AlphaFoldDB" id="X1PBH4"/>
<dbReference type="GO" id="GO:0015833">
    <property type="term" value="P:peptide transport"/>
    <property type="evidence" value="ECO:0007669"/>
    <property type="project" value="TreeGrafter"/>
</dbReference>
<feature type="non-terminal residue" evidence="1">
    <location>
        <position position="1"/>
    </location>
</feature>
<accession>X1PBH4</accession>
<dbReference type="GO" id="GO:1904680">
    <property type="term" value="F:peptide transmembrane transporter activity"/>
    <property type="evidence" value="ECO:0007669"/>
    <property type="project" value="TreeGrafter"/>
</dbReference>
<dbReference type="Gene3D" id="3.10.105.10">
    <property type="entry name" value="Dipeptide-binding Protein, Domain 3"/>
    <property type="match status" value="1"/>
</dbReference>
<reference evidence="1" key="1">
    <citation type="journal article" date="2014" name="Front. Microbiol.">
        <title>High frequency of phylogenetically diverse reductive dehalogenase-homologous genes in deep subseafloor sedimentary metagenomes.</title>
        <authorList>
            <person name="Kawai M."/>
            <person name="Futagami T."/>
            <person name="Toyoda A."/>
            <person name="Takaki Y."/>
            <person name="Nishi S."/>
            <person name="Hori S."/>
            <person name="Arai W."/>
            <person name="Tsubouchi T."/>
            <person name="Morono Y."/>
            <person name="Uchiyama I."/>
            <person name="Ito T."/>
            <person name="Fujiyama A."/>
            <person name="Inagaki F."/>
            <person name="Takami H."/>
        </authorList>
    </citation>
    <scope>NUCLEOTIDE SEQUENCE</scope>
    <source>
        <strain evidence="1">Expedition CK06-06</strain>
    </source>
</reference>
<gene>
    <name evidence="1" type="ORF">S06H3_50017</name>
</gene>
<protein>
    <recommendedName>
        <fullName evidence="2">Solute-binding protein family 5 domain-containing protein</fullName>
    </recommendedName>
</protein>
<comment type="caution">
    <text evidence="1">The sequence shown here is derived from an EMBL/GenBank/DDBJ whole genome shotgun (WGS) entry which is preliminary data.</text>
</comment>
<dbReference type="InterPro" id="IPR039424">
    <property type="entry name" value="SBP_5"/>
</dbReference>
<dbReference type="SUPFAM" id="SSF53850">
    <property type="entry name" value="Periplasmic binding protein-like II"/>
    <property type="match status" value="1"/>
</dbReference>